<accession>A0A0G0N6T1</accession>
<sequence length="155" mass="15551">MGGSAMPGSTTVTQDEPVSSVDPMISQSQATPPTVGPASEPSMATKPFEPAVSGLGSEEPTAPEQTSPIGGVSEPEPMSTVMEPVRGVTMSEPPASPMGTNPIGAAQQPVNPMDESVPTQPVEIGGSSMDAAEEPEETGASTTPFGSVQGTKPTE</sequence>
<proteinExistence type="predicted"/>
<evidence type="ECO:0000313" key="2">
    <source>
        <dbReference type="EMBL" id="KKR11899.1"/>
    </source>
</evidence>
<name>A0A0G0N6T1_9BACT</name>
<dbReference type="Proteomes" id="UP000034246">
    <property type="component" value="Unassembled WGS sequence"/>
</dbReference>
<reference evidence="2 3" key="1">
    <citation type="journal article" date="2015" name="Nature">
        <title>rRNA introns, odd ribosomes, and small enigmatic genomes across a large radiation of phyla.</title>
        <authorList>
            <person name="Brown C.T."/>
            <person name="Hug L.A."/>
            <person name="Thomas B.C."/>
            <person name="Sharon I."/>
            <person name="Castelle C.J."/>
            <person name="Singh A."/>
            <person name="Wilkins M.J."/>
            <person name="Williams K.H."/>
            <person name="Banfield J.F."/>
        </authorList>
    </citation>
    <scope>NUCLEOTIDE SEQUENCE [LARGE SCALE GENOMIC DNA]</scope>
</reference>
<dbReference type="EMBL" id="LBWP01000002">
    <property type="protein sequence ID" value="KKR11899.1"/>
    <property type="molecule type" value="Genomic_DNA"/>
</dbReference>
<feature type="compositionally biased region" description="Polar residues" evidence="1">
    <location>
        <begin position="139"/>
        <end position="155"/>
    </location>
</feature>
<dbReference type="AlphaFoldDB" id="A0A0G0N6T1"/>
<feature type="region of interest" description="Disordered" evidence="1">
    <location>
        <begin position="1"/>
        <end position="155"/>
    </location>
</feature>
<keyword evidence="2" id="KW-0812">Transmembrane</keyword>
<feature type="compositionally biased region" description="Polar residues" evidence="1">
    <location>
        <begin position="7"/>
        <end position="17"/>
    </location>
</feature>
<comment type="caution">
    <text evidence="2">The sequence shown here is derived from an EMBL/GenBank/DDBJ whole genome shotgun (WGS) entry which is preliminary data.</text>
</comment>
<keyword evidence="2" id="KW-0472">Membrane</keyword>
<organism evidence="2 3">
    <name type="scientific">Candidatus Woesebacteria bacterium GW2011_GWA1_39_21</name>
    <dbReference type="NCBI Taxonomy" id="1618550"/>
    <lineage>
        <taxon>Bacteria</taxon>
        <taxon>Candidatus Woeseibacteriota</taxon>
    </lineage>
</organism>
<gene>
    <name evidence="2" type="ORF">UT39_C0002G0080</name>
</gene>
<evidence type="ECO:0000256" key="1">
    <source>
        <dbReference type="SAM" id="MobiDB-lite"/>
    </source>
</evidence>
<protein>
    <submittedName>
        <fullName evidence="2">Transmembrane channel-like protein 5</fullName>
    </submittedName>
</protein>
<evidence type="ECO:0000313" key="3">
    <source>
        <dbReference type="Proteomes" id="UP000034246"/>
    </source>
</evidence>